<keyword evidence="1" id="KW-0812">Transmembrane</keyword>
<name>A0A1H2XWC5_9EURY</name>
<keyword evidence="1" id="KW-0472">Membrane</keyword>
<dbReference type="Proteomes" id="UP000198669">
    <property type="component" value="Unassembled WGS sequence"/>
</dbReference>
<feature type="transmembrane region" description="Helical" evidence="1">
    <location>
        <begin position="28"/>
        <end position="46"/>
    </location>
</feature>
<organism evidence="2 3">
    <name type="scientific">Methanohalophilus halophilus</name>
    <dbReference type="NCBI Taxonomy" id="2177"/>
    <lineage>
        <taxon>Archaea</taxon>
        <taxon>Methanobacteriati</taxon>
        <taxon>Methanobacteriota</taxon>
        <taxon>Stenosarchaea group</taxon>
        <taxon>Methanomicrobia</taxon>
        <taxon>Methanosarcinales</taxon>
        <taxon>Methanosarcinaceae</taxon>
        <taxon>Methanohalophilus</taxon>
    </lineage>
</organism>
<reference evidence="2 3" key="1">
    <citation type="submission" date="2016-10" db="EMBL/GenBank/DDBJ databases">
        <authorList>
            <person name="de Groot N.N."/>
        </authorList>
    </citation>
    <scope>NUCLEOTIDE SEQUENCE [LARGE SCALE GENOMIC DNA]</scope>
    <source>
        <strain evidence="2 3">Z-7982</strain>
    </source>
</reference>
<dbReference type="GeneID" id="43321308"/>
<dbReference type="EMBL" id="FNMU01000007">
    <property type="protein sequence ID" value="SDW97252.1"/>
    <property type="molecule type" value="Genomic_DNA"/>
</dbReference>
<dbReference type="AlphaFoldDB" id="A0A1H2XWC5"/>
<evidence type="ECO:0000313" key="2">
    <source>
        <dbReference type="EMBL" id="SDW97252.1"/>
    </source>
</evidence>
<evidence type="ECO:0000313" key="3">
    <source>
        <dbReference type="Proteomes" id="UP000198669"/>
    </source>
</evidence>
<evidence type="ECO:0000256" key="1">
    <source>
        <dbReference type="SAM" id="Phobius"/>
    </source>
</evidence>
<dbReference type="RefSeq" id="WP_157198647.1">
    <property type="nucleotide sequence ID" value="NZ_CP017921.1"/>
</dbReference>
<dbReference type="OrthoDB" id="120719at2157"/>
<proteinExistence type="predicted"/>
<keyword evidence="1" id="KW-1133">Transmembrane helix</keyword>
<gene>
    <name evidence="2" type="ORF">SAMN04515625_1980</name>
</gene>
<sequence length="53" mass="6093">MEIYQNESIHEKGDLTRQANHSMTINEMVFMMVILAFGLISLYRLTAYANLIG</sequence>
<accession>A0A1H2XWC5</accession>
<protein>
    <submittedName>
        <fullName evidence="2">Uncharacterized protein</fullName>
    </submittedName>
</protein>